<keyword evidence="7" id="KW-0378">Hydrolase</keyword>
<gene>
    <name evidence="12" type="ORF">EPD65_07230</name>
</gene>
<dbReference type="Gene3D" id="3.10.170.10">
    <property type="match status" value="1"/>
</dbReference>
<evidence type="ECO:0000256" key="7">
    <source>
        <dbReference type="ARBA" id="ARBA00022801"/>
    </source>
</evidence>
<feature type="domain" description="P/Homo B" evidence="11">
    <location>
        <begin position="628"/>
        <end position="764"/>
    </location>
</feature>
<keyword evidence="6" id="KW-0479">Metal-binding</keyword>
<comment type="caution">
    <text evidence="12">The sequence shown here is derived from an EMBL/GenBank/DDBJ whole genome shotgun (WGS) entry which is preliminary data.</text>
</comment>
<evidence type="ECO:0000256" key="4">
    <source>
        <dbReference type="ARBA" id="ARBA00022525"/>
    </source>
</evidence>
<dbReference type="RefSeq" id="WP_131582656.1">
    <property type="nucleotide sequence ID" value="NZ_SJZJ01000009.1"/>
</dbReference>
<accession>A0A4V2NZG6</accession>
<comment type="similarity">
    <text evidence="3">Belongs to the peptidase M36 family.</text>
</comment>
<comment type="cofactor">
    <cofactor evidence="1">
        <name>Zn(2+)</name>
        <dbReference type="ChEBI" id="CHEBI:29105"/>
    </cofactor>
</comment>
<dbReference type="GO" id="GO:0004252">
    <property type="term" value="F:serine-type endopeptidase activity"/>
    <property type="evidence" value="ECO:0007669"/>
    <property type="project" value="InterPro"/>
</dbReference>
<dbReference type="PRINTS" id="PR00999">
    <property type="entry name" value="FUNGALYSIN"/>
</dbReference>
<proteinExistence type="inferred from homology"/>
<feature type="domain" description="P/Homo B" evidence="11">
    <location>
        <begin position="766"/>
        <end position="885"/>
    </location>
</feature>
<dbReference type="OrthoDB" id="5377264at2"/>
<keyword evidence="4" id="KW-0964">Secreted</keyword>
<name>A0A4V2NZG6_9ACTN</name>
<comment type="subcellular location">
    <subcellularLocation>
        <location evidence="2">Secreted</location>
    </subcellularLocation>
</comment>
<evidence type="ECO:0000259" key="11">
    <source>
        <dbReference type="PROSITE" id="PS51829"/>
    </source>
</evidence>
<dbReference type="Gene3D" id="2.60.120.260">
    <property type="entry name" value="Galactose-binding domain-like"/>
    <property type="match status" value="2"/>
</dbReference>
<dbReference type="Proteomes" id="UP000295453">
    <property type="component" value="Unassembled WGS sequence"/>
</dbReference>
<protein>
    <recommendedName>
        <fullName evidence="11">P/Homo B domain-containing protein</fullName>
    </recommendedName>
</protein>
<keyword evidence="9" id="KW-0482">Metalloprotease</keyword>
<dbReference type="GO" id="GO:0008270">
    <property type="term" value="F:zinc ion binding"/>
    <property type="evidence" value="ECO:0007669"/>
    <property type="project" value="InterPro"/>
</dbReference>
<dbReference type="InterPro" id="IPR008979">
    <property type="entry name" value="Galactose-bd-like_sf"/>
</dbReference>
<dbReference type="SUPFAM" id="SSF55486">
    <property type="entry name" value="Metalloproteases ('zincins'), catalytic domain"/>
    <property type="match status" value="1"/>
</dbReference>
<evidence type="ECO:0000256" key="10">
    <source>
        <dbReference type="ARBA" id="ARBA00023145"/>
    </source>
</evidence>
<reference evidence="12 13" key="1">
    <citation type="submission" date="2019-03" db="EMBL/GenBank/DDBJ databases">
        <authorList>
            <person name="Kim M.K.M."/>
        </authorList>
    </citation>
    <scope>NUCLEOTIDE SEQUENCE [LARGE SCALE GENOMIC DNA]</scope>
    <source>
        <strain evidence="12 13">18JY15-6</strain>
    </source>
</reference>
<evidence type="ECO:0000256" key="1">
    <source>
        <dbReference type="ARBA" id="ARBA00001947"/>
    </source>
</evidence>
<evidence type="ECO:0000256" key="3">
    <source>
        <dbReference type="ARBA" id="ARBA00006006"/>
    </source>
</evidence>
<evidence type="ECO:0000313" key="13">
    <source>
        <dbReference type="Proteomes" id="UP000295453"/>
    </source>
</evidence>
<dbReference type="Pfam" id="PF01483">
    <property type="entry name" value="P_proprotein"/>
    <property type="match status" value="2"/>
</dbReference>
<evidence type="ECO:0000256" key="9">
    <source>
        <dbReference type="ARBA" id="ARBA00023049"/>
    </source>
</evidence>
<keyword evidence="10" id="KW-0865">Zymogen</keyword>
<evidence type="ECO:0000256" key="5">
    <source>
        <dbReference type="ARBA" id="ARBA00022670"/>
    </source>
</evidence>
<dbReference type="InterPro" id="IPR050371">
    <property type="entry name" value="Fungal_virulence_M36"/>
</dbReference>
<sequence length="885" mass="92669">MIHEIDVREPGDRADNSRRETLQAAAEEVSDNVLPGDHRVEVMSLDATTGNAAVVSSHDASPGQGDHVARALRHVQRISPALGLTADQPPEYVADPVEQTTSAGAVAVHLRQQYKGILIYDAAETVRFEPDGSIREVAGSSVTAPPDLPVAPTVTPEQALRSAADHVAQPGDPADAPLDQFGQPMTDPGLDLTAFAPVQRTSGADRADRPTTFDAPPFTHVVTVSLVWFPLGDSLRLAWHTKLAVPGGAAFRIIVDAQDGRLLLVKRLTQAVAGRATVVLRPGAPAAAVDFPLAATTYGAPVPANLPAGFPYDWLTDTTTRGSSVQAVIEPGSTTVSGTSQNGKVTFQTDPATPDGLAVNLFALCSSMHDLLYLLGFREVDGNFQADNLGNGGRPADAVLAHVHPGAVWGTANMGSPPDGSQPTMNMGLVTSTNRHTALDADVVFHEYTHGLTNRLVGGALDDASLDAIQSAGMGEGWSDFFACTAMGKTVVGDWVVNQPGGIRRFRYDESFPDDYGDLGTGRYDEVHNIGELWCATLMSLSRVIGAWTAAQVVVDALKLTAANPSFLAARDGILLAADHYSQARGDDATTRADFVHSVWTVFAQRGMGPQARTGGAANLTGIVTDFAPPPRPTATATLHGAAAPALAIPDNQVAGVISRIELPESGPVESVSVTVDITHTYIGDLEVALTSPDGHSVALHSRAGSSGHDLHHTWTNADLPGLGTLTGGPSGGTWTLAVADRAARDTGRLDSWSLEIAVGEKRTGVEASATPALPIPDNKATGIRSEVTITETGVISALLLDVDITHTYIGDLEVKLVGPDGTRVKVHGRTGAGNDNLITTYTSESGVLASFVGKQVQGTWALTVADRAGQDVGKLNRWRLAATL</sequence>
<dbReference type="PROSITE" id="PS51829">
    <property type="entry name" value="P_HOMO_B"/>
    <property type="match status" value="2"/>
</dbReference>
<keyword evidence="13" id="KW-1185">Reference proteome</keyword>
<dbReference type="EMBL" id="SJZJ01000009">
    <property type="protein sequence ID" value="TCJ28952.1"/>
    <property type="molecule type" value="Genomic_DNA"/>
</dbReference>
<evidence type="ECO:0000256" key="8">
    <source>
        <dbReference type="ARBA" id="ARBA00022833"/>
    </source>
</evidence>
<dbReference type="InterPro" id="IPR002884">
    <property type="entry name" value="P_dom"/>
</dbReference>
<evidence type="ECO:0000256" key="6">
    <source>
        <dbReference type="ARBA" id="ARBA00022723"/>
    </source>
</evidence>
<evidence type="ECO:0000256" key="2">
    <source>
        <dbReference type="ARBA" id="ARBA00004613"/>
    </source>
</evidence>
<dbReference type="InterPro" id="IPR001842">
    <property type="entry name" value="Peptidase_M36"/>
</dbReference>
<dbReference type="Gene3D" id="1.10.390.10">
    <property type="entry name" value="Neutral Protease Domain 2"/>
    <property type="match status" value="1"/>
</dbReference>
<dbReference type="GO" id="GO:0004222">
    <property type="term" value="F:metalloendopeptidase activity"/>
    <property type="evidence" value="ECO:0007669"/>
    <property type="project" value="InterPro"/>
</dbReference>
<dbReference type="Pfam" id="PF02128">
    <property type="entry name" value="Peptidase_M36"/>
    <property type="match status" value="1"/>
</dbReference>
<keyword evidence="5" id="KW-0645">Protease</keyword>
<evidence type="ECO:0000313" key="12">
    <source>
        <dbReference type="EMBL" id="TCJ28952.1"/>
    </source>
</evidence>
<dbReference type="PANTHER" id="PTHR33478:SF1">
    <property type="entry name" value="EXTRACELLULAR METALLOPROTEINASE MEP"/>
    <property type="match status" value="1"/>
</dbReference>
<keyword evidence="8" id="KW-0862">Zinc</keyword>
<dbReference type="InterPro" id="IPR027268">
    <property type="entry name" value="Peptidase_M4/M1_CTD_sf"/>
</dbReference>
<organism evidence="12 13">
    <name type="scientific">Nocardioides jejuensis</name>
    <dbReference type="NCBI Taxonomy" id="2502782"/>
    <lineage>
        <taxon>Bacteria</taxon>
        <taxon>Bacillati</taxon>
        <taxon>Actinomycetota</taxon>
        <taxon>Actinomycetes</taxon>
        <taxon>Propionibacteriales</taxon>
        <taxon>Nocardioidaceae</taxon>
        <taxon>Nocardioides</taxon>
    </lineage>
</organism>
<dbReference type="GO" id="GO:0006508">
    <property type="term" value="P:proteolysis"/>
    <property type="evidence" value="ECO:0007669"/>
    <property type="project" value="UniProtKB-KW"/>
</dbReference>
<dbReference type="SUPFAM" id="SSF49785">
    <property type="entry name" value="Galactose-binding domain-like"/>
    <property type="match status" value="2"/>
</dbReference>
<dbReference type="GO" id="GO:0005615">
    <property type="term" value="C:extracellular space"/>
    <property type="evidence" value="ECO:0007669"/>
    <property type="project" value="InterPro"/>
</dbReference>
<dbReference type="PANTHER" id="PTHR33478">
    <property type="entry name" value="EXTRACELLULAR METALLOPROTEINASE MEP"/>
    <property type="match status" value="1"/>
</dbReference>
<dbReference type="AlphaFoldDB" id="A0A4V2NZG6"/>